<keyword evidence="3" id="KW-1185">Reference proteome</keyword>
<dbReference type="PANTHER" id="PTHR36057">
    <property type="match status" value="1"/>
</dbReference>
<name>A0A7W9BKA9_9RHOB</name>
<keyword evidence="1" id="KW-0732">Signal</keyword>
<sequence length="234" mass="24999">MRHVLQTAALMTSCLAAPAVADMSPVVVELFTSQGCSSCPPADAMLTELAARDDVIALALHVDYWDYIGWKDVFAQPAHTLRQQDYARATGDTTIYTPQFVVAGKDFVVGARGMAVVDLIAEHRGHENPVAVALDWSGDTLTVDAEFEAVPVDGDYVVQLVRILPEQTVDIVRGENAGKTIVYSNVVQSIDVLGEWDGTSPVSYEADVTDAEQVAVIVQLGTNGPVVGAAKINN</sequence>
<protein>
    <recommendedName>
        <fullName evidence="4">DUF1223 domain-containing protein</fullName>
    </recommendedName>
</protein>
<dbReference type="RefSeq" id="WP_183528052.1">
    <property type="nucleotide sequence ID" value="NZ_JACIJM010000004.1"/>
</dbReference>
<feature type="signal peptide" evidence="1">
    <location>
        <begin position="1"/>
        <end position="21"/>
    </location>
</feature>
<reference evidence="2 3" key="1">
    <citation type="submission" date="2020-08" db="EMBL/GenBank/DDBJ databases">
        <title>Genomic Encyclopedia of Type Strains, Phase IV (KMG-IV): sequencing the most valuable type-strain genomes for metagenomic binning, comparative biology and taxonomic classification.</title>
        <authorList>
            <person name="Goeker M."/>
        </authorList>
    </citation>
    <scope>NUCLEOTIDE SEQUENCE [LARGE SCALE GENOMIC DNA]</scope>
    <source>
        <strain evidence="2 3">DSM 101064</strain>
    </source>
</reference>
<dbReference type="PANTHER" id="PTHR36057:SF1">
    <property type="entry name" value="LIPOPROTEIN LIPID ATTACHMENT SITE-LIKE PROTEIN, PUTATIVE (DUF1223)-RELATED"/>
    <property type="match status" value="1"/>
</dbReference>
<gene>
    <name evidence="2" type="ORF">FHS72_001730</name>
</gene>
<dbReference type="AlphaFoldDB" id="A0A7W9BKA9"/>
<feature type="chain" id="PRO_5030718869" description="DUF1223 domain-containing protein" evidence="1">
    <location>
        <begin position="22"/>
        <end position="234"/>
    </location>
</feature>
<dbReference type="Proteomes" id="UP000535415">
    <property type="component" value="Unassembled WGS sequence"/>
</dbReference>
<dbReference type="InterPro" id="IPR036249">
    <property type="entry name" value="Thioredoxin-like_sf"/>
</dbReference>
<accession>A0A7W9BKA9</accession>
<evidence type="ECO:0000313" key="3">
    <source>
        <dbReference type="Proteomes" id="UP000535415"/>
    </source>
</evidence>
<dbReference type="InterPro" id="IPR010634">
    <property type="entry name" value="DUF1223"/>
</dbReference>
<organism evidence="2 3">
    <name type="scientific">Yoonia ponticola</name>
    <dbReference type="NCBI Taxonomy" id="1524255"/>
    <lineage>
        <taxon>Bacteria</taxon>
        <taxon>Pseudomonadati</taxon>
        <taxon>Pseudomonadota</taxon>
        <taxon>Alphaproteobacteria</taxon>
        <taxon>Rhodobacterales</taxon>
        <taxon>Paracoccaceae</taxon>
        <taxon>Yoonia</taxon>
    </lineage>
</organism>
<evidence type="ECO:0008006" key="4">
    <source>
        <dbReference type="Google" id="ProtNLM"/>
    </source>
</evidence>
<proteinExistence type="predicted"/>
<dbReference type="Pfam" id="PF06764">
    <property type="entry name" value="DUF1223"/>
    <property type="match status" value="1"/>
</dbReference>
<comment type="caution">
    <text evidence="2">The sequence shown here is derived from an EMBL/GenBank/DDBJ whole genome shotgun (WGS) entry which is preliminary data.</text>
</comment>
<dbReference type="EMBL" id="JACIJM010000004">
    <property type="protein sequence ID" value="MBB5722106.1"/>
    <property type="molecule type" value="Genomic_DNA"/>
</dbReference>
<evidence type="ECO:0000256" key="1">
    <source>
        <dbReference type="SAM" id="SignalP"/>
    </source>
</evidence>
<evidence type="ECO:0000313" key="2">
    <source>
        <dbReference type="EMBL" id="MBB5722106.1"/>
    </source>
</evidence>
<dbReference type="SUPFAM" id="SSF52833">
    <property type="entry name" value="Thioredoxin-like"/>
    <property type="match status" value="1"/>
</dbReference>